<dbReference type="Proteomes" id="UP000195101">
    <property type="component" value="Unassembled WGS sequence"/>
</dbReference>
<proteinExistence type="predicted"/>
<dbReference type="PANTHER" id="PTHR13061">
    <property type="entry name" value="DYNACTIN SUBUNIT P25"/>
    <property type="match status" value="1"/>
</dbReference>
<dbReference type="InterPro" id="IPR000182">
    <property type="entry name" value="GNAT_dom"/>
</dbReference>
<reference evidence="2 3" key="1">
    <citation type="submission" date="2016-08" db="EMBL/GenBank/DDBJ databases">
        <title>Genome sequence of Clavibacter michiganensis spp strain CFBP8019.</title>
        <authorList>
            <person name="Thapa S.P."/>
            <person name="Coaker G."/>
            <person name="Jacques M.-A."/>
        </authorList>
    </citation>
    <scope>NUCLEOTIDE SEQUENCE [LARGE SCALE GENOMIC DNA]</scope>
    <source>
        <strain evidence="2">CFBP8019</strain>
    </source>
</reference>
<keyword evidence="3" id="KW-1185">Reference proteome</keyword>
<dbReference type="Gene3D" id="3.40.630.30">
    <property type="match status" value="1"/>
</dbReference>
<keyword evidence="2" id="KW-0808">Transferase</keyword>
<dbReference type="SUPFAM" id="SSF55729">
    <property type="entry name" value="Acyl-CoA N-acyltransferases (Nat)"/>
    <property type="match status" value="1"/>
</dbReference>
<dbReference type="Pfam" id="PF00583">
    <property type="entry name" value="Acetyltransf_1"/>
    <property type="match status" value="1"/>
</dbReference>
<gene>
    <name evidence="2" type="primary">dapH</name>
    <name evidence="2" type="ORF">BFL37_05805</name>
</gene>
<dbReference type="EMBL" id="MDJZ01000011">
    <property type="protein sequence ID" value="OUE25498.1"/>
    <property type="molecule type" value="Genomic_DNA"/>
</dbReference>
<dbReference type="InterPro" id="IPR011004">
    <property type="entry name" value="Trimer_LpxA-like_sf"/>
</dbReference>
<dbReference type="CDD" id="cd04301">
    <property type="entry name" value="NAT_SF"/>
    <property type="match status" value="1"/>
</dbReference>
<accession>A0A251YN93</accession>
<dbReference type="InterPro" id="IPR016181">
    <property type="entry name" value="Acyl_CoA_acyltransferase"/>
</dbReference>
<name>A0A251YN93_9MICO</name>
<dbReference type="GO" id="GO:0016747">
    <property type="term" value="F:acyltransferase activity, transferring groups other than amino-acyl groups"/>
    <property type="evidence" value="ECO:0007669"/>
    <property type="project" value="InterPro"/>
</dbReference>
<dbReference type="SUPFAM" id="SSF51161">
    <property type="entry name" value="Trimeric LpxA-like enzymes"/>
    <property type="match status" value="1"/>
</dbReference>
<organism evidence="2 3">
    <name type="scientific">Clavibacter michiganensis</name>
    <dbReference type="NCBI Taxonomy" id="28447"/>
    <lineage>
        <taxon>Bacteria</taxon>
        <taxon>Bacillati</taxon>
        <taxon>Actinomycetota</taxon>
        <taxon>Actinomycetes</taxon>
        <taxon>Micrococcales</taxon>
        <taxon>Microbacteriaceae</taxon>
        <taxon>Clavibacter</taxon>
    </lineage>
</organism>
<dbReference type="OrthoDB" id="9803036at2"/>
<protein>
    <submittedName>
        <fullName evidence="2">2,3,4,5-tetrahydropyridine-2,6-dicarboxylate N-acetyltransferase</fullName>
    </submittedName>
</protein>
<dbReference type="CDD" id="cd04645">
    <property type="entry name" value="LbH_gamma_CA_like"/>
    <property type="match status" value="1"/>
</dbReference>
<dbReference type="PANTHER" id="PTHR13061:SF29">
    <property type="entry name" value="GAMMA CARBONIC ANHYDRASE-LIKE 1, MITOCHONDRIAL-RELATED"/>
    <property type="match status" value="1"/>
</dbReference>
<dbReference type="InterPro" id="IPR047324">
    <property type="entry name" value="LbH_gamma_CA-like"/>
</dbReference>
<sequence>MTHAAAGLTEITDDPDGAVRDIPRALSAWFPASTHPGGFAWEVATGQLPDRIAVVRDEAGALIGWAACSEDDARVECAPGDDATTDMLAEWLLDAAGDARTSVAVHRGQERLRGILAGRGFADEAVPLAGLRHPARDTGARPPSGYRIRPVGDGEEEAKVAAHRRAWKPVELPFTDGCGDGIDPDAESRFDAVGYAAVRRAAVYRRELDLVIEAPDGSLAGTCTAWLDPASGWAELEPLGIVPEHRRRGLAQILALDVCRRVGELGGRDVFINASPLPYYRAPWDAYAAAGFAPMERGARMRRPAYPGRMTVDPQATVRALPGSPAPDIAPDALVAAGARVVGRVTLAAGSSVWFNAVLRAEAADIAIGAGSNLQDNVSCHVDAGFPLTVGQGVSVGHNAVLHGCTIEDDCIVGMSATVMNGAVVGRESLLAGGTVVLEGQVIPPRSLVAGVPGKVRRELTDEEVAGLRANAAHYVENARLHAGAIPTPAVLLGAERAAATDPGREEGTA</sequence>
<evidence type="ECO:0000259" key="1">
    <source>
        <dbReference type="PROSITE" id="PS51186"/>
    </source>
</evidence>
<dbReference type="PROSITE" id="PS51186">
    <property type="entry name" value="GNAT"/>
    <property type="match status" value="1"/>
</dbReference>
<feature type="domain" description="N-acetyltransferase" evidence="1">
    <location>
        <begin position="146"/>
        <end position="313"/>
    </location>
</feature>
<dbReference type="Gene3D" id="2.160.10.10">
    <property type="entry name" value="Hexapeptide repeat proteins"/>
    <property type="match status" value="1"/>
</dbReference>
<evidence type="ECO:0000313" key="3">
    <source>
        <dbReference type="Proteomes" id="UP000195101"/>
    </source>
</evidence>
<evidence type="ECO:0000313" key="2">
    <source>
        <dbReference type="EMBL" id="OUE25498.1"/>
    </source>
</evidence>
<dbReference type="InterPro" id="IPR050484">
    <property type="entry name" value="Transf_Hexapept/Carb_Anhydrase"/>
</dbReference>
<comment type="caution">
    <text evidence="2">The sequence shown here is derived from an EMBL/GenBank/DDBJ whole genome shotgun (WGS) entry which is preliminary data.</text>
</comment>
<dbReference type="AlphaFoldDB" id="A0A251YN93"/>